<comment type="caution">
    <text evidence="1">The sequence shown here is derived from an EMBL/GenBank/DDBJ whole genome shotgun (WGS) entry which is preliminary data.</text>
</comment>
<proteinExistence type="predicted"/>
<protein>
    <submittedName>
        <fullName evidence="1">Uncharacterized protein</fullName>
    </submittedName>
</protein>
<keyword evidence="2" id="KW-1185">Reference proteome</keyword>
<dbReference type="EMBL" id="BSEH01000278">
    <property type="protein sequence ID" value="GLJ58099.1"/>
    <property type="molecule type" value="Genomic_DNA"/>
</dbReference>
<dbReference type="PANTHER" id="PTHR32448">
    <property type="entry name" value="OS08G0158400 PROTEIN"/>
    <property type="match status" value="1"/>
</dbReference>
<dbReference type="InterPro" id="IPR036318">
    <property type="entry name" value="FAD-bd_PCMH-like_sf"/>
</dbReference>
<dbReference type="AlphaFoldDB" id="A0AAD3NQQ4"/>
<dbReference type="Gene3D" id="3.30.465.10">
    <property type="match status" value="1"/>
</dbReference>
<sequence length="101" mass="11524">MSFLSRKYCLVTDNVLDALLINASGKVIDKNTMGNDIFLALRSGDDSSWGVVYAWKLQLVSLPSILIAWTMLRTSIDNVTKVVHRWQYVVPQMEEDIFMQV</sequence>
<organism evidence="1 2">
    <name type="scientific">Cryptomeria japonica</name>
    <name type="common">Japanese cedar</name>
    <name type="synonym">Cupressus japonica</name>
    <dbReference type="NCBI Taxonomy" id="3369"/>
    <lineage>
        <taxon>Eukaryota</taxon>
        <taxon>Viridiplantae</taxon>
        <taxon>Streptophyta</taxon>
        <taxon>Embryophyta</taxon>
        <taxon>Tracheophyta</taxon>
        <taxon>Spermatophyta</taxon>
        <taxon>Pinopsida</taxon>
        <taxon>Pinidae</taxon>
        <taxon>Conifers II</taxon>
        <taxon>Cupressales</taxon>
        <taxon>Cupressaceae</taxon>
        <taxon>Cryptomeria</taxon>
    </lineage>
</organism>
<dbReference type="Gene3D" id="3.40.462.20">
    <property type="match status" value="1"/>
</dbReference>
<reference evidence="1" key="1">
    <citation type="submission" date="2022-12" db="EMBL/GenBank/DDBJ databases">
        <title>Chromosome-Level Genome Assembly of Japanese Cedar (Cryptomeriajaponica D. Don).</title>
        <authorList>
            <person name="Fujino T."/>
            <person name="Yamaguchi K."/>
            <person name="Yokoyama T."/>
            <person name="Hamanaka T."/>
            <person name="Harazono Y."/>
            <person name="Kamada H."/>
            <person name="Kobayashi W."/>
            <person name="Ujino-Ihara T."/>
            <person name="Uchiyama K."/>
            <person name="Matsumoto A."/>
            <person name="Izuno A."/>
            <person name="Tsumura Y."/>
            <person name="Toyoda A."/>
            <person name="Shigenobu S."/>
            <person name="Moriguchi Y."/>
            <person name="Ueno S."/>
            <person name="Kasahara M."/>
        </authorList>
    </citation>
    <scope>NUCLEOTIDE SEQUENCE</scope>
</reference>
<dbReference type="SUPFAM" id="SSF56176">
    <property type="entry name" value="FAD-binding/transporter-associated domain-like"/>
    <property type="match status" value="1"/>
</dbReference>
<name>A0AAD3NQQ4_CRYJA</name>
<dbReference type="Proteomes" id="UP001234787">
    <property type="component" value="Unassembled WGS sequence"/>
</dbReference>
<dbReference type="InterPro" id="IPR016169">
    <property type="entry name" value="FAD-bd_PCMH_sub2"/>
</dbReference>
<gene>
    <name evidence="1" type="ORF">SUGI_1419630</name>
</gene>
<dbReference type="GO" id="GO:0050660">
    <property type="term" value="F:flavin adenine dinucleotide binding"/>
    <property type="evidence" value="ECO:0007669"/>
    <property type="project" value="InterPro"/>
</dbReference>
<evidence type="ECO:0000313" key="2">
    <source>
        <dbReference type="Proteomes" id="UP001234787"/>
    </source>
</evidence>
<evidence type="ECO:0000313" key="1">
    <source>
        <dbReference type="EMBL" id="GLJ58099.1"/>
    </source>
</evidence>
<accession>A0AAD3NQQ4</accession>